<dbReference type="Pfam" id="PF02386">
    <property type="entry name" value="TrkH"/>
    <property type="match status" value="1"/>
</dbReference>
<feature type="transmembrane region" description="Helical" evidence="9">
    <location>
        <begin position="241"/>
        <end position="261"/>
    </location>
</feature>
<name>K9HU73_9PROT</name>
<sequence length="489" mass="50966">MAGKGAAVLARPVRPRMVAACFAALAPSLALAPGVPVPVALLLRDWETAVRCAVPVVLLLGFWALGRRWSALTVSDVQRNEALLVSGLSFIAGAAALAWPLKPQEVPWDAAFFEAVSAITSTGLTMFPDPSAHGPALLFVRAWGQWYGGLAILVLALSLTVRPGVLSRRLGRMEASESDFIGGTRARAKRVLWVYGALTAACIAALWALTGSGWEALLHGLTAVSTAGFSSHGDSLAGWDWPARAVIMVFALAGAVSLLFWWRLREDGPRHLLRDREAQALVVLIVGGAALIALLEAAWREGGIWAVDWSLFGHALFLSASAQTTTGYSTLDPGQMAPAAQLVMMAQMMVGADLGSTGGGLKVARVLVLVAIVRTALLSTALPRHAVAKPRTHGGPVHEGAAQTAMLLALLYGATILVGWGVCLAADAPPMAALFEVISATSTVGLSAGVTGLEAPGAVKATLIVCMLLGRVEFLALLIALAPRTWKGG</sequence>
<feature type="transmembrane region" description="Helical" evidence="9">
    <location>
        <begin position="366"/>
        <end position="386"/>
    </location>
</feature>
<feature type="transmembrane region" description="Helical" evidence="9">
    <location>
        <begin position="281"/>
        <end position="299"/>
    </location>
</feature>
<evidence type="ECO:0000256" key="2">
    <source>
        <dbReference type="ARBA" id="ARBA00009137"/>
    </source>
</evidence>
<feature type="transmembrane region" description="Helical" evidence="9">
    <location>
        <begin position="406"/>
        <end position="426"/>
    </location>
</feature>
<accession>K9HU73</accession>
<proteinExistence type="inferred from homology"/>
<evidence type="ECO:0000256" key="5">
    <source>
        <dbReference type="ARBA" id="ARBA00022692"/>
    </source>
</evidence>
<protein>
    <submittedName>
        <fullName evidence="10">Cation transporter</fullName>
    </submittedName>
</protein>
<evidence type="ECO:0000313" key="10">
    <source>
        <dbReference type="EMBL" id="EKV31801.1"/>
    </source>
</evidence>
<keyword evidence="11" id="KW-1185">Reference proteome</keyword>
<feature type="transmembrane region" description="Helical" evidence="9">
    <location>
        <begin position="191"/>
        <end position="209"/>
    </location>
</feature>
<feature type="transmembrane region" description="Helical" evidence="9">
    <location>
        <begin position="336"/>
        <end position="354"/>
    </location>
</feature>
<evidence type="ECO:0000256" key="9">
    <source>
        <dbReference type="SAM" id="Phobius"/>
    </source>
</evidence>
<feature type="transmembrane region" description="Helical" evidence="9">
    <location>
        <begin position="50"/>
        <end position="70"/>
    </location>
</feature>
<evidence type="ECO:0000256" key="6">
    <source>
        <dbReference type="ARBA" id="ARBA00022989"/>
    </source>
</evidence>
<dbReference type="GO" id="GO:0008324">
    <property type="term" value="F:monoatomic cation transmembrane transporter activity"/>
    <property type="evidence" value="ECO:0007669"/>
    <property type="project" value="InterPro"/>
</dbReference>
<dbReference type="PANTHER" id="PTHR32024">
    <property type="entry name" value="TRK SYSTEM POTASSIUM UPTAKE PROTEIN TRKG-RELATED"/>
    <property type="match status" value="1"/>
</dbReference>
<keyword evidence="3" id="KW-0813">Transport</keyword>
<keyword evidence="8 9" id="KW-0472">Membrane</keyword>
<dbReference type="GO" id="GO:0005886">
    <property type="term" value="C:plasma membrane"/>
    <property type="evidence" value="ECO:0007669"/>
    <property type="project" value="UniProtKB-SubCell"/>
</dbReference>
<comment type="caution">
    <text evidence="10">The sequence shown here is derived from an EMBL/GenBank/DDBJ whole genome shotgun (WGS) entry which is preliminary data.</text>
</comment>
<dbReference type="PANTHER" id="PTHR32024:SF2">
    <property type="entry name" value="TRK SYSTEM POTASSIUM UPTAKE PROTEIN TRKG-RELATED"/>
    <property type="match status" value="1"/>
</dbReference>
<reference evidence="10 11" key="1">
    <citation type="journal article" date="2013" name="Genome Announc.">
        <title>Draft Genome Sequence of an Alphaproteobacterium, Caenispirillum salinarum AK4(T), Isolated from a Solar Saltern.</title>
        <authorList>
            <person name="Khatri I."/>
            <person name="Singh A."/>
            <person name="Korpole S."/>
            <person name="Pinnaka A.K."/>
            <person name="Subramanian S."/>
        </authorList>
    </citation>
    <scope>NUCLEOTIDE SEQUENCE [LARGE SCALE GENOMIC DNA]</scope>
    <source>
        <strain evidence="10 11">AK4</strain>
    </source>
</reference>
<dbReference type="AlphaFoldDB" id="K9HU73"/>
<evidence type="ECO:0000313" key="11">
    <source>
        <dbReference type="Proteomes" id="UP000009881"/>
    </source>
</evidence>
<keyword evidence="5 9" id="KW-0812">Transmembrane</keyword>
<dbReference type="GO" id="GO:0030001">
    <property type="term" value="P:metal ion transport"/>
    <property type="evidence" value="ECO:0007669"/>
    <property type="project" value="UniProtKB-ARBA"/>
</dbReference>
<dbReference type="STRING" id="1238182.C882_3552"/>
<dbReference type="InterPro" id="IPR003445">
    <property type="entry name" value="Cat_transpt"/>
</dbReference>
<feature type="transmembrane region" description="Helical" evidence="9">
    <location>
        <begin position="146"/>
        <end position="165"/>
    </location>
</feature>
<feature type="transmembrane region" description="Helical" evidence="9">
    <location>
        <begin position="433"/>
        <end position="453"/>
    </location>
</feature>
<keyword evidence="7" id="KW-0406">Ion transport</keyword>
<evidence type="ECO:0000256" key="4">
    <source>
        <dbReference type="ARBA" id="ARBA00022475"/>
    </source>
</evidence>
<dbReference type="EMBL" id="ANHY01000005">
    <property type="protein sequence ID" value="EKV31801.1"/>
    <property type="molecule type" value="Genomic_DNA"/>
</dbReference>
<evidence type="ECO:0000256" key="7">
    <source>
        <dbReference type="ARBA" id="ARBA00023065"/>
    </source>
</evidence>
<comment type="subcellular location">
    <subcellularLocation>
        <location evidence="1">Cell membrane</location>
        <topology evidence="1">Multi-pass membrane protein</topology>
    </subcellularLocation>
</comment>
<evidence type="ECO:0000256" key="8">
    <source>
        <dbReference type="ARBA" id="ARBA00023136"/>
    </source>
</evidence>
<feature type="transmembrane region" description="Helical" evidence="9">
    <location>
        <begin position="459"/>
        <end position="482"/>
    </location>
</feature>
<keyword evidence="6 9" id="KW-1133">Transmembrane helix</keyword>
<gene>
    <name evidence="10" type="ORF">C882_3552</name>
</gene>
<dbReference type="RefSeq" id="WP_009539670.1">
    <property type="nucleotide sequence ID" value="NZ_ANHY01000005.1"/>
</dbReference>
<dbReference type="Proteomes" id="UP000009881">
    <property type="component" value="Unassembled WGS sequence"/>
</dbReference>
<dbReference type="eggNOG" id="COG0168">
    <property type="taxonomic scope" value="Bacteria"/>
</dbReference>
<organism evidence="10 11">
    <name type="scientific">Caenispirillum salinarum AK4</name>
    <dbReference type="NCBI Taxonomy" id="1238182"/>
    <lineage>
        <taxon>Bacteria</taxon>
        <taxon>Pseudomonadati</taxon>
        <taxon>Pseudomonadota</taxon>
        <taxon>Alphaproteobacteria</taxon>
        <taxon>Rhodospirillales</taxon>
        <taxon>Novispirillaceae</taxon>
        <taxon>Caenispirillum</taxon>
    </lineage>
</organism>
<dbReference type="OrthoDB" id="9810952at2"/>
<feature type="transmembrane region" description="Helical" evidence="9">
    <location>
        <begin position="82"/>
        <end position="101"/>
    </location>
</feature>
<evidence type="ECO:0000256" key="3">
    <source>
        <dbReference type="ARBA" id="ARBA00022448"/>
    </source>
</evidence>
<evidence type="ECO:0000256" key="1">
    <source>
        <dbReference type="ARBA" id="ARBA00004651"/>
    </source>
</evidence>
<comment type="similarity">
    <text evidence="2">Belongs to the TrkH potassium transport family.</text>
</comment>
<keyword evidence="4" id="KW-1003">Cell membrane</keyword>